<organism evidence="2 3">
    <name type="scientific">Fusarium globosum</name>
    <dbReference type="NCBI Taxonomy" id="78864"/>
    <lineage>
        <taxon>Eukaryota</taxon>
        <taxon>Fungi</taxon>
        <taxon>Dikarya</taxon>
        <taxon>Ascomycota</taxon>
        <taxon>Pezizomycotina</taxon>
        <taxon>Sordariomycetes</taxon>
        <taxon>Hypocreomycetidae</taxon>
        <taxon>Hypocreales</taxon>
        <taxon>Nectriaceae</taxon>
        <taxon>Fusarium</taxon>
        <taxon>Fusarium fujikuroi species complex</taxon>
    </lineage>
</organism>
<keyword evidence="1" id="KW-0812">Transmembrane</keyword>
<gene>
    <name evidence="2" type="ORF">FGLOB1_11827</name>
</gene>
<name>A0A8H5XRD1_9HYPO</name>
<proteinExistence type="predicted"/>
<dbReference type="Proteomes" id="UP000532311">
    <property type="component" value="Unassembled WGS sequence"/>
</dbReference>
<evidence type="ECO:0000256" key="1">
    <source>
        <dbReference type="SAM" id="Phobius"/>
    </source>
</evidence>
<sequence length="177" mass="18737">MLGDDNSTAFLDNNALIGSGSDVPGFHTMARVTARAVAKAATATVTETETATETSVLREQIDFILDNEYSHLMVAFAIATGLAALVSIATIFNVVRSFSKVKASMPPPGDDNGHATAKLMLLGKIEGSVGLLSIAFAVQALTFLSALLASRSLMENTVTIFEEKEADMAVNEWDPKL</sequence>
<feature type="transmembrane region" description="Helical" evidence="1">
    <location>
        <begin position="129"/>
        <end position="149"/>
    </location>
</feature>
<comment type="caution">
    <text evidence="2">The sequence shown here is derived from an EMBL/GenBank/DDBJ whole genome shotgun (WGS) entry which is preliminary data.</text>
</comment>
<evidence type="ECO:0000313" key="2">
    <source>
        <dbReference type="EMBL" id="KAF5698735.1"/>
    </source>
</evidence>
<evidence type="ECO:0000313" key="3">
    <source>
        <dbReference type="Proteomes" id="UP000532311"/>
    </source>
</evidence>
<keyword evidence="1" id="KW-1133">Transmembrane helix</keyword>
<protein>
    <submittedName>
        <fullName evidence="2">Uncharacterized protein</fullName>
    </submittedName>
</protein>
<dbReference type="EMBL" id="JAAQPF010000635">
    <property type="protein sequence ID" value="KAF5698735.1"/>
    <property type="molecule type" value="Genomic_DNA"/>
</dbReference>
<accession>A0A8H5XRD1</accession>
<keyword evidence="3" id="KW-1185">Reference proteome</keyword>
<feature type="transmembrane region" description="Helical" evidence="1">
    <location>
        <begin position="72"/>
        <end position="95"/>
    </location>
</feature>
<reference evidence="2 3" key="1">
    <citation type="submission" date="2020-05" db="EMBL/GenBank/DDBJ databases">
        <title>Identification and distribution of gene clusters putatively required for synthesis of sphingolipid metabolism inhibitors in phylogenetically diverse species of the filamentous fungus Fusarium.</title>
        <authorList>
            <person name="Kim H.-S."/>
            <person name="Busman M."/>
            <person name="Brown D.W."/>
            <person name="Divon H."/>
            <person name="Uhlig S."/>
            <person name="Proctor R.H."/>
        </authorList>
    </citation>
    <scope>NUCLEOTIDE SEQUENCE [LARGE SCALE GENOMIC DNA]</scope>
    <source>
        <strain evidence="2 3">NRRL 26131</strain>
    </source>
</reference>
<keyword evidence="1" id="KW-0472">Membrane</keyword>
<dbReference type="AlphaFoldDB" id="A0A8H5XRD1"/>